<dbReference type="OrthoDB" id="2548432at2759"/>
<name>A0A4Y9ZUN9_9AGAM</name>
<feature type="transmembrane region" description="Helical" evidence="2">
    <location>
        <begin position="96"/>
        <end position="121"/>
    </location>
</feature>
<keyword evidence="2" id="KW-1133">Transmembrane helix</keyword>
<organism evidence="3 4">
    <name type="scientific">Hericium alpestre</name>
    <dbReference type="NCBI Taxonomy" id="135208"/>
    <lineage>
        <taxon>Eukaryota</taxon>
        <taxon>Fungi</taxon>
        <taxon>Dikarya</taxon>
        <taxon>Basidiomycota</taxon>
        <taxon>Agaricomycotina</taxon>
        <taxon>Agaricomycetes</taxon>
        <taxon>Russulales</taxon>
        <taxon>Hericiaceae</taxon>
        <taxon>Hericium</taxon>
    </lineage>
</organism>
<feature type="transmembrane region" description="Helical" evidence="2">
    <location>
        <begin position="127"/>
        <end position="150"/>
    </location>
</feature>
<accession>A0A4Y9ZUN9</accession>
<evidence type="ECO:0000256" key="2">
    <source>
        <dbReference type="SAM" id="Phobius"/>
    </source>
</evidence>
<keyword evidence="2" id="KW-0812">Transmembrane</keyword>
<evidence type="ECO:0000313" key="4">
    <source>
        <dbReference type="Proteomes" id="UP000298061"/>
    </source>
</evidence>
<sequence length="230" mass="25118">MAFPVLLKIGRIVNITIYLANYAQKIHSLAVSKTPAGAASVLVTSKFPNVKIEWFFQIFDDAYSSLIFLLRLHIGSSRSSKIALQSTSSFGQRLKTLFWISVTNFVFPVMLSIAQLVIYMASSNYLLALYVEMANFHLTIIGVAFATLWSTADGHVRGNMPNEPAESKMSAFVARVSVSNASGATSLDLQEPREGHAGRDEEKAADASGSPYRLEVNTVSRLDGSQGLTF</sequence>
<feature type="compositionally biased region" description="Basic and acidic residues" evidence="1">
    <location>
        <begin position="190"/>
        <end position="205"/>
    </location>
</feature>
<gene>
    <name evidence="3" type="ORF">EWM64_g6125</name>
</gene>
<dbReference type="AlphaFoldDB" id="A0A4Y9ZUN9"/>
<proteinExistence type="predicted"/>
<keyword evidence="4" id="KW-1185">Reference proteome</keyword>
<comment type="caution">
    <text evidence="3">The sequence shown here is derived from an EMBL/GenBank/DDBJ whole genome shotgun (WGS) entry which is preliminary data.</text>
</comment>
<keyword evidence="2" id="KW-0472">Membrane</keyword>
<feature type="region of interest" description="Disordered" evidence="1">
    <location>
        <begin position="185"/>
        <end position="212"/>
    </location>
</feature>
<protein>
    <submittedName>
        <fullName evidence="3">Uncharacterized protein</fullName>
    </submittedName>
</protein>
<evidence type="ECO:0000313" key="3">
    <source>
        <dbReference type="EMBL" id="TFY77890.1"/>
    </source>
</evidence>
<evidence type="ECO:0000256" key="1">
    <source>
        <dbReference type="SAM" id="MobiDB-lite"/>
    </source>
</evidence>
<reference evidence="3 4" key="1">
    <citation type="submission" date="2019-02" db="EMBL/GenBank/DDBJ databases">
        <title>Genome sequencing of the rare red list fungi Hericium alpestre (H. flagellum).</title>
        <authorList>
            <person name="Buettner E."/>
            <person name="Kellner H."/>
        </authorList>
    </citation>
    <scope>NUCLEOTIDE SEQUENCE [LARGE SCALE GENOMIC DNA]</scope>
    <source>
        <strain evidence="3 4">DSM 108284</strain>
    </source>
</reference>
<dbReference type="EMBL" id="SFCI01000800">
    <property type="protein sequence ID" value="TFY77890.1"/>
    <property type="molecule type" value="Genomic_DNA"/>
</dbReference>
<dbReference type="Proteomes" id="UP000298061">
    <property type="component" value="Unassembled WGS sequence"/>
</dbReference>